<keyword evidence="1" id="KW-1133">Transmembrane helix</keyword>
<accession>D1BUA0</accession>
<feature type="transmembrane region" description="Helical" evidence="1">
    <location>
        <begin position="194"/>
        <end position="214"/>
    </location>
</feature>
<dbReference type="Pfam" id="PF01757">
    <property type="entry name" value="Acyl_transf_3"/>
    <property type="match status" value="1"/>
</dbReference>
<keyword evidence="3" id="KW-0808">Transferase</keyword>
<feature type="transmembrane region" description="Helical" evidence="1">
    <location>
        <begin position="296"/>
        <end position="324"/>
    </location>
</feature>
<feature type="transmembrane region" description="Helical" evidence="1">
    <location>
        <begin position="65"/>
        <end position="85"/>
    </location>
</feature>
<reference evidence="4" key="1">
    <citation type="submission" date="2009-11" db="EMBL/GenBank/DDBJ databases">
        <title>The complete chromosome of Xylanimonas cellulosilytica DSM 15894.</title>
        <authorList>
            <consortium name="US DOE Joint Genome Institute (JGI-PGF)"/>
            <person name="Lucas S."/>
            <person name="Copeland A."/>
            <person name="Lapidus A."/>
            <person name="Glavina del Rio T."/>
            <person name="Dalin E."/>
            <person name="Tice H."/>
            <person name="Bruce D."/>
            <person name="Goodwin L."/>
            <person name="Pitluck S."/>
            <person name="Kyrpides N."/>
            <person name="Mavromatis K."/>
            <person name="Ivanova N."/>
            <person name="Mikhailova N."/>
            <person name="Foster B."/>
            <person name="Clum A."/>
            <person name="Brettin T."/>
            <person name="Detter J.C."/>
            <person name="Han C."/>
            <person name="Larimer F."/>
            <person name="Land M."/>
            <person name="Hauser L."/>
            <person name="Markowitz V."/>
            <person name="Cheng J.F."/>
            <person name="Hugenholtz P."/>
            <person name="Woyke T."/>
            <person name="Wu D."/>
            <person name="Gehrich-Schroeter G."/>
            <person name="Schneider S."/>
            <person name="Pukall S.R."/>
            <person name="Klenk H.P."/>
            <person name="Eisen J.A."/>
        </authorList>
    </citation>
    <scope>NUCLEOTIDE SEQUENCE [LARGE SCALE GENOMIC DNA]</scope>
    <source>
        <strain evidence="4">DSM 15894 / CECT 5975 / LMG 20990 / XIL07</strain>
    </source>
</reference>
<feature type="transmembrane region" description="Helical" evidence="1">
    <location>
        <begin position="21"/>
        <end position="38"/>
    </location>
</feature>
<feature type="transmembrane region" description="Helical" evidence="1">
    <location>
        <begin position="106"/>
        <end position="131"/>
    </location>
</feature>
<proteinExistence type="predicted"/>
<evidence type="ECO:0000256" key="1">
    <source>
        <dbReference type="SAM" id="Phobius"/>
    </source>
</evidence>
<organism evidence="3 4">
    <name type="scientific">Xylanimonas cellulosilytica (strain DSM 15894 / JCM 12276 / CECT 5975 / KCTC 9989 / LMG 20990 / NBRC 107835 / XIL07)</name>
    <dbReference type="NCBI Taxonomy" id="446471"/>
    <lineage>
        <taxon>Bacteria</taxon>
        <taxon>Bacillati</taxon>
        <taxon>Actinomycetota</taxon>
        <taxon>Actinomycetes</taxon>
        <taxon>Micrococcales</taxon>
        <taxon>Promicromonosporaceae</taxon>
        <taxon>Xylanimonas</taxon>
    </lineage>
</organism>
<evidence type="ECO:0000259" key="2">
    <source>
        <dbReference type="Pfam" id="PF01757"/>
    </source>
</evidence>
<dbReference type="eggNOG" id="COG1835">
    <property type="taxonomic scope" value="Bacteria"/>
</dbReference>
<feature type="transmembrane region" description="Helical" evidence="1">
    <location>
        <begin position="226"/>
        <end position="246"/>
    </location>
</feature>
<dbReference type="EMBL" id="CP001821">
    <property type="protein sequence ID" value="ACZ31113.1"/>
    <property type="molecule type" value="Genomic_DNA"/>
</dbReference>
<keyword evidence="1" id="KW-0472">Membrane</keyword>
<gene>
    <name evidence="3" type="ordered locus">Xcel_2095</name>
</gene>
<feature type="domain" description="Acyltransferase 3" evidence="2">
    <location>
        <begin position="19"/>
        <end position="354"/>
    </location>
</feature>
<feature type="transmembrane region" description="Helical" evidence="1">
    <location>
        <begin position="417"/>
        <end position="435"/>
    </location>
</feature>
<dbReference type="GO" id="GO:0016747">
    <property type="term" value="F:acyltransferase activity, transferring groups other than amino-acyl groups"/>
    <property type="evidence" value="ECO:0007669"/>
    <property type="project" value="InterPro"/>
</dbReference>
<keyword evidence="3" id="KW-0012">Acyltransferase</keyword>
<feature type="transmembrane region" description="Helical" evidence="1">
    <location>
        <begin position="168"/>
        <end position="188"/>
    </location>
</feature>
<dbReference type="AlphaFoldDB" id="D1BUA0"/>
<feature type="transmembrane region" description="Helical" evidence="1">
    <location>
        <begin position="266"/>
        <end position="284"/>
    </location>
</feature>
<dbReference type="InterPro" id="IPR002656">
    <property type="entry name" value="Acyl_transf_3_dom"/>
</dbReference>
<evidence type="ECO:0000313" key="3">
    <source>
        <dbReference type="EMBL" id="ACZ31113.1"/>
    </source>
</evidence>
<keyword evidence="1" id="KW-0812">Transmembrane</keyword>
<sequence>MSTITELATRTPTTRLRHVDLLRAVAIIAVVLGHWLLMTVERTADGRLIGYTALPQLADVHHLTWVFQVMPLFFLVGGFANAISWNRHQGRGRDAGSWLLDRSRRVFPPMTVLLLTVAVGALVAGQAGVYARLLTDVVAVVVLPLWFLVVYLAVILLTPVMLRLHRRFGLRVVAVMLAVVVVGDVLRLTTGLEGLASASSVFGWLAMHQTGFAWQDGSLRLTARRAALLFAGAVAALLLLTGVGPYPVSMVSVPGAAMQNPSPPSVALMVLATAQLALAVLVSGPAERWMARRRPWAFVVGLNGVALTLFLWHMVAAFVGALLLDVAGWLPSADVGSSAWWLGRVPWLLTLTVVMGLLVVTVGRMETRILLRKAAAPAGASRPAVSLPLVAGCYLAAVGGMLWLAASGPGPHGIFKVPTGALALVLAASAVLAVARARASSGRATASAAPAVER</sequence>
<dbReference type="STRING" id="446471.Xcel_2095"/>
<keyword evidence="4" id="KW-1185">Reference proteome</keyword>
<dbReference type="Proteomes" id="UP000002255">
    <property type="component" value="Chromosome"/>
</dbReference>
<dbReference type="OrthoDB" id="8206682at2"/>
<feature type="transmembrane region" description="Helical" evidence="1">
    <location>
        <begin position="344"/>
        <end position="363"/>
    </location>
</feature>
<feature type="transmembrane region" description="Helical" evidence="1">
    <location>
        <begin position="384"/>
        <end position="405"/>
    </location>
</feature>
<dbReference type="RefSeq" id="WP_012878855.1">
    <property type="nucleotide sequence ID" value="NC_013530.1"/>
</dbReference>
<feature type="transmembrane region" description="Helical" evidence="1">
    <location>
        <begin position="137"/>
        <end position="156"/>
    </location>
</feature>
<protein>
    <submittedName>
        <fullName evidence="3">Acyltransferase 3</fullName>
    </submittedName>
</protein>
<reference evidence="3 4" key="2">
    <citation type="journal article" date="2010" name="Stand. Genomic Sci.">
        <title>Complete genome sequence of Xylanimonas cellulosilytica type strain (XIL07).</title>
        <authorList>
            <person name="Foster B."/>
            <person name="Pukall R."/>
            <person name="Abt B."/>
            <person name="Nolan M."/>
            <person name="Glavina Del Rio T."/>
            <person name="Chen F."/>
            <person name="Lucas S."/>
            <person name="Tice H."/>
            <person name="Pitluck S."/>
            <person name="Cheng J.-F."/>
            <person name="Chertkov O."/>
            <person name="Brettin T."/>
            <person name="Han C."/>
            <person name="Detter J.C."/>
            <person name="Bruce D."/>
            <person name="Goodwin L."/>
            <person name="Ivanova N."/>
            <person name="Mavromatis K."/>
            <person name="Pati A."/>
            <person name="Mikhailova N."/>
            <person name="Chen A."/>
            <person name="Palaniappan K."/>
            <person name="Land M."/>
            <person name="Hauser L."/>
            <person name="Chang Y.-J."/>
            <person name="Jeffries C.D."/>
            <person name="Chain P."/>
            <person name="Rohde M."/>
            <person name="Goeker M."/>
            <person name="Bristow J."/>
            <person name="Eisen J.A."/>
            <person name="Markowitz V."/>
            <person name="Hugenholtz P."/>
            <person name="Kyrpides N.C."/>
            <person name="Klenk H.-P."/>
            <person name="Lapidus A."/>
        </authorList>
    </citation>
    <scope>NUCLEOTIDE SEQUENCE [LARGE SCALE GENOMIC DNA]</scope>
    <source>
        <strain evidence="4">DSM 15894 / CECT 5975 / LMG 20990 / XIL07</strain>
    </source>
</reference>
<dbReference type="HOGENOM" id="CLU_039835_1_0_11"/>
<evidence type="ECO:0000313" key="4">
    <source>
        <dbReference type="Proteomes" id="UP000002255"/>
    </source>
</evidence>
<name>D1BUA0_XYLCX</name>
<dbReference type="KEGG" id="xce:Xcel_2095"/>